<dbReference type="GO" id="GO:0005634">
    <property type="term" value="C:nucleus"/>
    <property type="evidence" value="ECO:0007669"/>
    <property type="project" value="UniProtKB-SubCell"/>
</dbReference>
<name>A0A9D4TSV5_CHLVU</name>
<reference evidence="5" key="1">
    <citation type="journal article" date="2019" name="Plant J.">
        <title>Chlorella vulgaris genome assembly and annotation reveals the molecular basis for metabolic acclimation to high light conditions.</title>
        <authorList>
            <person name="Cecchin M."/>
            <person name="Marcolungo L."/>
            <person name="Rossato M."/>
            <person name="Girolomoni L."/>
            <person name="Cosentino E."/>
            <person name="Cuine S."/>
            <person name="Li-Beisson Y."/>
            <person name="Delledonne M."/>
            <person name="Ballottari M."/>
        </authorList>
    </citation>
    <scope>NUCLEOTIDE SEQUENCE</scope>
    <source>
        <strain evidence="5">211/11P</strain>
    </source>
</reference>
<organism evidence="5 6">
    <name type="scientific">Chlorella vulgaris</name>
    <name type="common">Green alga</name>
    <dbReference type="NCBI Taxonomy" id="3077"/>
    <lineage>
        <taxon>Eukaryota</taxon>
        <taxon>Viridiplantae</taxon>
        <taxon>Chlorophyta</taxon>
        <taxon>core chlorophytes</taxon>
        <taxon>Trebouxiophyceae</taxon>
        <taxon>Chlorellales</taxon>
        <taxon>Chlorellaceae</taxon>
        <taxon>Chlorella clade</taxon>
        <taxon>Chlorella</taxon>
    </lineage>
</organism>
<dbReference type="InterPro" id="IPR052464">
    <property type="entry name" value="Synovial_Prolif_Regulator"/>
</dbReference>
<comment type="similarity">
    <text evidence="3">Belongs to the SAAL1 family.</text>
</comment>
<keyword evidence="2" id="KW-0539">Nucleus</keyword>
<sequence>MSAATPATTANADKEGELGFEEAGTLVWDATMMPDDAAFLMGELPELPGALAAAAAAAAAHKRWRALEICLGILGNLACHPRANRRILEEEGLPTACLAKLLWVDDAASLAELLRLITGVLGVPDSCQAAEQWWALLLKIETLGRLVWIVENTLSSLLLEQALTLLAAVVSTAAGAEWVDGKAGKQQLVPLLLELDLLQLLASTLRAWLARGQAGHQGSEGSSSRGSASPGGWGGSERTAAADNAPAPSTAVAAAVPAVAGNAAAAEQAGEAAGSVAEVAAEVSQAAALEALVLLEAVAADPAGQDALSTSGAVQHALVRIVAEPGDRYMQGLAAVLLAGLDGAGVQLLQHPAAVAAVLARLAAHLPSRTEEAVLLSGLRQAAEEGEACWALLSMLAGALSREATAPPLSHEAAAVGAAPSQLAACTAEVLDLLNDNLRVLCADWSGSSSAARLQSHQAYVLNRLVRVLGGDDQQVMLQAALQRCQRPG</sequence>
<reference evidence="5" key="2">
    <citation type="submission" date="2020-11" db="EMBL/GenBank/DDBJ databases">
        <authorList>
            <person name="Cecchin M."/>
            <person name="Marcolungo L."/>
            <person name="Rossato M."/>
            <person name="Girolomoni L."/>
            <person name="Cosentino E."/>
            <person name="Cuine S."/>
            <person name="Li-Beisson Y."/>
            <person name="Delledonne M."/>
            <person name="Ballottari M."/>
        </authorList>
    </citation>
    <scope>NUCLEOTIDE SEQUENCE</scope>
    <source>
        <strain evidence="5">211/11P</strain>
        <tissue evidence="5">Whole cell</tissue>
    </source>
</reference>
<dbReference type="Proteomes" id="UP001055712">
    <property type="component" value="Unassembled WGS sequence"/>
</dbReference>
<dbReference type="EMBL" id="SIDB01000004">
    <property type="protein sequence ID" value="KAI3433784.1"/>
    <property type="molecule type" value="Genomic_DNA"/>
</dbReference>
<dbReference type="AlphaFoldDB" id="A0A9D4TSV5"/>
<gene>
    <name evidence="5" type="ORF">D9Q98_003589</name>
</gene>
<protein>
    <submittedName>
        <fullName evidence="5">Uncharacterized protein</fullName>
    </submittedName>
</protein>
<accession>A0A9D4TSV5</accession>
<feature type="compositionally biased region" description="Low complexity" evidence="4">
    <location>
        <begin position="219"/>
        <end position="228"/>
    </location>
</feature>
<dbReference type="PANTHER" id="PTHR23424">
    <property type="entry name" value="SERUM AMYLOID A"/>
    <property type="match status" value="1"/>
</dbReference>
<evidence type="ECO:0000256" key="2">
    <source>
        <dbReference type="ARBA" id="ARBA00023242"/>
    </source>
</evidence>
<feature type="region of interest" description="Disordered" evidence="4">
    <location>
        <begin position="215"/>
        <end position="246"/>
    </location>
</feature>
<evidence type="ECO:0000256" key="1">
    <source>
        <dbReference type="ARBA" id="ARBA00004123"/>
    </source>
</evidence>
<evidence type="ECO:0000256" key="4">
    <source>
        <dbReference type="SAM" id="MobiDB-lite"/>
    </source>
</evidence>
<evidence type="ECO:0000256" key="3">
    <source>
        <dbReference type="ARBA" id="ARBA00038401"/>
    </source>
</evidence>
<dbReference type="OrthoDB" id="2156856at2759"/>
<comment type="subcellular location">
    <subcellularLocation>
        <location evidence="1">Nucleus</location>
    </subcellularLocation>
</comment>
<keyword evidence="6" id="KW-1185">Reference proteome</keyword>
<comment type="caution">
    <text evidence="5">The sequence shown here is derived from an EMBL/GenBank/DDBJ whole genome shotgun (WGS) entry which is preliminary data.</text>
</comment>
<proteinExistence type="inferred from homology"/>
<evidence type="ECO:0000313" key="5">
    <source>
        <dbReference type="EMBL" id="KAI3433784.1"/>
    </source>
</evidence>
<dbReference type="PANTHER" id="PTHR23424:SF23">
    <property type="entry name" value="PROTEIN SAAL1"/>
    <property type="match status" value="1"/>
</dbReference>
<evidence type="ECO:0000313" key="6">
    <source>
        <dbReference type="Proteomes" id="UP001055712"/>
    </source>
</evidence>